<feature type="transmembrane region" description="Helical" evidence="13">
    <location>
        <begin position="143"/>
        <end position="161"/>
    </location>
</feature>
<evidence type="ECO:0000256" key="1">
    <source>
        <dbReference type="ARBA" id="ARBA00004128"/>
    </source>
</evidence>
<evidence type="ECO:0000256" key="2">
    <source>
        <dbReference type="ARBA" id="ARBA00008248"/>
    </source>
</evidence>
<dbReference type="EMBL" id="LR862136">
    <property type="protein sequence ID" value="CAD1842486.1"/>
    <property type="molecule type" value="Genomic_DNA"/>
</dbReference>
<feature type="domain" description="Sodium/calcium exchanger membrane region" evidence="15">
    <location>
        <begin position="299"/>
        <end position="441"/>
    </location>
</feature>
<keyword evidence="7 13" id="KW-0812">Transmembrane</keyword>
<dbReference type="NCBIfam" id="TIGR00378">
    <property type="entry name" value="cax"/>
    <property type="match status" value="1"/>
</dbReference>
<keyword evidence="6 13" id="KW-0109">Calcium transport</keyword>
<comment type="caution">
    <text evidence="13">Lacks conserved residue(s) required for the propagation of feature annotation.</text>
</comment>
<feature type="transmembrane region" description="Helical" evidence="13">
    <location>
        <begin position="287"/>
        <end position="313"/>
    </location>
</feature>
<dbReference type="InterPro" id="IPR004798">
    <property type="entry name" value="CAX-like"/>
</dbReference>
<keyword evidence="3 13" id="KW-0813">Transport</keyword>
<feature type="transmembrane region" description="Helical" evidence="13">
    <location>
        <begin position="396"/>
        <end position="417"/>
    </location>
</feature>
<dbReference type="NCBIfam" id="TIGR00846">
    <property type="entry name" value="caca2"/>
    <property type="match status" value="1"/>
</dbReference>
<keyword evidence="8 13" id="KW-0106">Calcium</keyword>
<feature type="transmembrane region" description="Helical" evidence="13">
    <location>
        <begin position="247"/>
        <end position="267"/>
    </location>
</feature>
<keyword evidence="5 13" id="KW-0926">Vacuole</keyword>
<dbReference type="GO" id="GO:0006874">
    <property type="term" value="P:intracellular calcium ion homeostasis"/>
    <property type="evidence" value="ECO:0007669"/>
    <property type="project" value="TreeGrafter"/>
</dbReference>
<feature type="transmembrane region" description="Helical" evidence="13">
    <location>
        <begin position="210"/>
        <end position="231"/>
    </location>
</feature>
<dbReference type="FunFam" id="1.20.1420.30:FF:000008">
    <property type="entry name" value="Vacuolar cation/proton exchanger"/>
    <property type="match status" value="1"/>
</dbReference>
<dbReference type="GO" id="GO:0009705">
    <property type="term" value="C:plant-type vacuole membrane"/>
    <property type="evidence" value="ECO:0007669"/>
    <property type="project" value="UniProtKB-ARBA"/>
</dbReference>
<dbReference type="PANTHER" id="PTHR31503:SF96">
    <property type="entry name" value="VACUOLAR CATION_PROTON EXCHANGER 1C"/>
    <property type="match status" value="1"/>
</dbReference>
<feature type="transmembrane region" description="Helical" evidence="13">
    <location>
        <begin position="173"/>
        <end position="198"/>
    </location>
</feature>
<dbReference type="AlphaFoldDB" id="A0A6V7QI38"/>
<dbReference type="InterPro" id="IPR004837">
    <property type="entry name" value="NaCa_Exmemb"/>
</dbReference>
<feature type="region of interest" description="Disordered" evidence="14">
    <location>
        <begin position="22"/>
        <end position="57"/>
    </location>
</feature>
<sequence length="459" mass="49329">MASESCSCTALEGGLCNGGGRGKEAAMMMGQQQQQQQQQQHRRTAHNMSSSSLLRKRSETSQQAKAGSLWLRGLPANLHEVFLGTKLFPLFAAVPLAVAAHSLSLGYAWVFALSLIGLAPLAERVSFLSEQIAEYAGPTVGGLLNATCGNAPELIIALLALHNGKLEVLKWSLLGSILSNLLLVLGSSLVFGGFANLGNERPFDRRQSDVCLSLLLLGALCHVMALIFRFITNTSEYKGSSITVLKLSRPCSIVMLLAYAGCLFFQLKTHHQFFEAREDESDEDDDIVSSAPVIGFTSAIVWLLGMTAVIAILSDYVVSTIEAASESWGLPVSFISVILLPIVGNAAEHAGAIIFAAKNKIDITLGVALGSSTQISMFVIPLTLVVAWIKGVPMDLNFGFLETASLVMAILITAFVLQDGNWHYMKGFILFLCYIVVAICFFILKTSPNPTNGGHLDDD</sequence>
<evidence type="ECO:0000256" key="13">
    <source>
        <dbReference type="RuleBase" id="RU365028"/>
    </source>
</evidence>
<reference evidence="16" key="1">
    <citation type="submission" date="2020-07" db="EMBL/GenBank/DDBJ databases">
        <authorList>
            <person name="Lin J."/>
        </authorList>
    </citation>
    <scope>NUCLEOTIDE SEQUENCE</scope>
</reference>
<keyword evidence="11 13" id="KW-0472">Membrane</keyword>
<accession>A0A6V7QI38</accession>
<evidence type="ECO:0000256" key="11">
    <source>
        <dbReference type="ARBA" id="ARBA00023136"/>
    </source>
</evidence>
<evidence type="ECO:0000259" key="15">
    <source>
        <dbReference type="Pfam" id="PF01699"/>
    </source>
</evidence>
<evidence type="ECO:0000256" key="9">
    <source>
        <dbReference type="ARBA" id="ARBA00022989"/>
    </source>
</evidence>
<evidence type="ECO:0000256" key="6">
    <source>
        <dbReference type="ARBA" id="ARBA00022568"/>
    </source>
</evidence>
<feature type="transmembrane region" description="Helical" evidence="13">
    <location>
        <begin position="363"/>
        <end position="390"/>
    </location>
</feature>
<keyword evidence="9 13" id="KW-1133">Transmembrane helix</keyword>
<dbReference type="InterPro" id="IPR004713">
    <property type="entry name" value="CaH_exchang"/>
</dbReference>
<dbReference type="PANTHER" id="PTHR31503">
    <property type="entry name" value="VACUOLAR CALCIUM ION TRANSPORTER"/>
    <property type="match status" value="1"/>
</dbReference>
<evidence type="ECO:0000256" key="8">
    <source>
        <dbReference type="ARBA" id="ARBA00022837"/>
    </source>
</evidence>
<keyword evidence="10 13" id="KW-0406">Ion transport</keyword>
<evidence type="ECO:0000313" key="16">
    <source>
        <dbReference type="EMBL" id="CAD1842486.1"/>
    </source>
</evidence>
<comment type="function">
    <text evidence="12 13">Vacuolar cation/proton exchanger (CAX). Translocates Ca(2+) and other metal ions into vacuoles using the proton gradient formed by H(+)-ATPase and H(+)-pyrophosphatase.</text>
</comment>
<comment type="similarity">
    <text evidence="2">Belongs to the Ca(2+):cation antiporter (CaCA) (TC 2.A.19) family. Cation/proton exchanger (CAX) subfamily.</text>
</comment>
<evidence type="ECO:0000256" key="4">
    <source>
        <dbReference type="ARBA" id="ARBA00022449"/>
    </source>
</evidence>
<dbReference type="Pfam" id="PF01699">
    <property type="entry name" value="Na_Ca_ex"/>
    <property type="match status" value="2"/>
</dbReference>
<evidence type="ECO:0000256" key="3">
    <source>
        <dbReference type="ARBA" id="ARBA00022448"/>
    </source>
</evidence>
<dbReference type="InterPro" id="IPR044880">
    <property type="entry name" value="NCX_ion-bd_dom_sf"/>
</dbReference>
<gene>
    <name evidence="16" type="ORF">CB5_LOCUS25697</name>
</gene>
<dbReference type="Gene3D" id="1.20.1420.30">
    <property type="entry name" value="NCX, central ion-binding region"/>
    <property type="match status" value="2"/>
</dbReference>
<feature type="transmembrane region" description="Helical" evidence="13">
    <location>
        <begin position="424"/>
        <end position="444"/>
    </location>
</feature>
<organism evidence="16">
    <name type="scientific">Ananas comosus var. bracteatus</name>
    <name type="common">red pineapple</name>
    <dbReference type="NCBI Taxonomy" id="296719"/>
    <lineage>
        <taxon>Eukaryota</taxon>
        <taxon>Viridiplantae</taxon>
        <taxon>Streptophyta</taxon>
        <taxon>Embryophyta</taxon>
        <taxon>Tracheophyta</taxon>
        <taxon>Spermatophyta</taxon>
        <taxon>Magnoliopsida</taxon>
        <taxon>Liliopsida</taxon>
        <taxon>Poales</taxon>
        <taxon>Bromeliaceae</taxon>
        <taxon>Bromelioideae</taxon>
        <taxon>Ananas</taxon>
    </lineage>
</organism>
<keyword evidence="4 13" id="KW-0050">Antiport</keyword>
<evidence type="ECO:0000256" key="14">
    <source>
        <dbReference type="SAM" id="MobiDB-lite"/>
    </source>
</evidence>
<name>A0A6V7QI38_ANACO</name>
<feature type="transmembrane region" description="Helical" evidence="13">
    <location>
        <begin position="106"/>
        <end position="122"/>
    </location>
</feature>
<evidence type="ECO:0000256" key="7">
    <source>
        <dbReference type="ARBA" id="ARBA00022692"/>
    </source>
</evidence>
<proteinExistence type="inferred from homology"/>
<feature type="transmembrane region" description="Helical" evidence="13">
    <location>
        <begin position="333"/>
        <end position="356"/>
    </location>
</feature>
<feature type="domain" description="Sodium/calcium exchanger membrane region" evidence="15">
    <location>
        <begin position="108"/>
        <end position="267"/>
    </location>
</feature>
<evidence type="ECO:0000256" key="10">
    <source>
        <dbReference type="ARBA" id="ARBA00023065"/>
    </source>
</evidence>
<comment type="subcellular location">
    <subcellularLocation>
        <location evidence="1">Vacuole membrane</location>
        <topology evidence="1">Multi-pass membrane protein</topology>
    </subcellularLocation>
</comment>
<evidence type="ECO:0000256" key="12">
    <source>
        <dbReference type="ARBA" id="ARBA00025327"/>
    </source>
</evidence>
<dbReference type="GO" id="GO:0015369">
    <property type="term" value="F:calcium:proton antiporter activity"/>
    <property type="evidence" value="ECO:0007669"/>
    <property type="project" value="UniProtKB-UniRule"/>
</dbReference>
<evidence type="ECO:0000256" key="5">
    <source>
        <dbReference type="ARBA" id="ARBA00022554"/>
    </source>
</evidence>
<protein>
    <recommendedName>
        <fullName evidence="13">Vacuolar cation/proton exchanger</fullName>
    </recommendedName>
</protein>